<feature type="region of interest" description="Disordered" evidence="5">
    <location>
        <begin position="768"/>
        <end position="865"/>
    </location>
</feature>
<evidence type="ECO:0000256" key="2">
    <source>
        <dbReference type="ARBA" id="ARBA00022771"/>
    </source>
</evidence>
<keyword evidence="1" id="KW-0479">Metal-binding</keyword>
<keyword evidence="3" id="KW-0862">Zinc</keyword>
<reference evidence="7 8" key="1">
    <citation type="submission" date="2024-06" db="EMBL/GenBank/DDBJ databases">
        <authorList>
            <person name="Kraege A."/>
            <person name="Thomma B."/>
        </authorList>
    </citation>
    <scope>NUCLEOTIDE SEQUENCE [LARGE SCALE GENOMIC DNA]</scope>
</reference>
<dbReference type="Proteomes" id="UP001497392">
    <property type="component" value="Unassembled WGS sequence"/>
</dbReference>
<accession>A0ABP1FZW2</accession>
<evidence type="ECO:0000256" key="1">
    <source>
        <dbReference type="ARBA" id="ARBA00022723"/>
    </source>
</evidence>
<evidence type="ECO:0000256" key="3">
    <source>
        <dbReference type="ARBA" id="ARBA00022833"/>
    </source>
</evidence>
<feature type="domain" description="RING-type" evidence="6">
    <location>
        <begin position="889"/>
        <end position="928"/>
    </location>
</feature>
<dbReference type="Pfam" id="PF13920">
    <property type="entry name" value="zf-C3HC4_3"/>
    <property type="match status" value="1"/>
</dbReference>
<feature type="region of interest" description="Disordered" evidence="5">
    <location>
        <begin position="686"/>
        <end position="734"/>
    </location>
</feature>
<evidence type="ECO:0000256" key="5">
    <source>
        <dbReference type="SAM" id="MobiDB-lite"/>
    </source>
</evidence>
<dbReference type="EMBL" id="CAXHTA020000008">
    <property type="protein sequence ID" value="CAL5223067.1"/>
    <property type="molecule type" value="Genomic_DNA"/>
</dbReference>
<keyword evidence="8" id="KW-1185">Reference proteome</keyword>
<sequence length="939" mass="100729">MLEAAVQYWPIGSNHCACLLEAIAVAIAMNQLHQEGQEATQWPTACLHLPPALVAPDQAATEQEEEGPDDLAMDELMKFPAGIRTILTVTTGSDDLSAVRDETPNLPVDSNGKEARYISLINGWFSGVQEELYCAVDTDNIDICPGLVKSAARHVETYVQILMFEARSLGIGLSALLDKLARTVRVNPSEVPQQVKSALCDISNRVQVQHDKMCWHANLTGVLKAIRDTCAAGEGASAEFWALKSLAQLMDTPIYHGAEATVGKARQALLPGVLPLMTHPDAIEKAYLVNVVNAIKEAVQKHARAAHSLGKSLKAHLEVVADHKRGPGQEDMSHLIALLDRVGWKMSDAADRQVLFAIEAWSTLEAQSPRIALVMKRALMIPLSMGDLTYSALQDLFPGLPDTTGVSTLQQAAKLLKQIPVYKHLALKLNWPFDEYMEEMLIQHKINPKHQAARRFLVAVCKAANGIRVDPAEAKRMHISMCIKATRSRDPEASPSLELLDRIMDICTDQGLDSHSMRAIRQALPGALESLLRRHKWPDELPQDPSVVAVPGLQDAEASVLVDMFQGFLPAHNGEAATRGPTPQTPNRASSARPRRAPAQRSTGAEERPNMAVAEGAAAASEGRGAVEACVSRQQGNDRAADVAEGASNNEPAQQAGPSIPVQQQEAAKPESGLSKGFFLNAENAEKKRANKARQRAARAQAAAQTAEDGGSGGKEQGPAAKMGSAFKQQLSEEGKAAEQLLEAGQTTSDPKPATPMSPPIAGALTATNKAAASSNSSSISPQPPVQLRNGMSQAQQGPDLPRPAAPAAQSLDPAAQEGGPWQEAKASRRKTGSRQTASMAGARKGSKQDRGAPGQHTAGPSLSPLRAAQVEEADLPNEDNHKDDDDLCIVCWEQLREVIFCNCMHMCTCQSCARDIMATGALCPMCRTDIKSTITARF</sequence>
<feature type="compositionally biased region" description="Low complexity" evidence="5">
    <location>
        <begin position="806"/>
        <end position="816"/>
    </location>
</feature>
<dbReference type="InterPro" id="IPR013083">
    <property type="entry name" value="Znf_RING/FYVE/PHD"/>
</dbReference>
<keyword evidence="2 4" id="KW-0863">Zinc-finger</keyword>
<protein>
    <submittedName>
        <fullName evidence="7">G5525 protein</fullName>
    </submittedName>
</protein>
<evidence type="ECO:0000313" key="8">
    <source>
        <dbReference type="Proteomes" id="UP001497392"/>
    </source>
</evidence>
<organism evidence="7 8">
    <name type="scientific">Coccomyxa viridis</name>
    <dbReference type="NCBI Taxonomy" id="1274662"/>
    <lineage>
        <taxon>Eukaryota</taxon>
        <taxon>Viridiplantae</taxon>
        <taxon>Chlorophyta</taxon>
        <taxon>core chlorophytes</taxon>
        <taxon>Trebouxiophyceae</taxon>
        <taxon>Trebouxiophyceae incertae sedis</taxon>
        <taxon>Coccomyxaceae</taxon>
        <taxon>Coccomyxa</taxon>
    </lineage>
</organism>
<dbReference type="PROSITE" id="PS50089">
    <property type="entry name" value="ZF_RING_2"/>
    <property type="match status" value="1"/>
</dbReference>
<name>A0ABP1FZW2_9CHLO</name>
<dbReference type="Gene3D" id="3.30.40.10">
    <property type="entry name" value="Zinc/RING finger domain, C3HC4 (zinc finger)"/>
    <property type="match status" value="1"/>
</dbReference>
<dbReference type="PANTHER" id="PTHR12183">
    <property type="entry name" value="MITOCHONDRIAL UBIQUITIN LIGASE ACTIVATOR OF NFKB 1"/>
    <property type="match status" value="1"/>
</dbReference>
<evidence type="ECO:0000256" key="4">
    <source>
        <dbReference type="PROSITE-ProRule" id="PRU00175"/>
    </source>
</evidence>
<feature type="region of interest" description="Disordered" evidence="5">
    <location>
        <begin position="572"/>
        <end position="672"/>
    </location>
</feature>
<comment type="caution">
    <text evidence="7">The sequence shown here is derived from an EMBL/GenBank/DDBJ whole genome shotgun (WGS) entry which is preliminary data.</text>
</comment>
<dbReference type="InterPro" id="IPR051652">
    <property type="entry name" value="MDM2_MDM4_MUL1"/>
</dbReference>
<feature type="compositionally biased region" description="Polar residues" evidence="5">
    <location>
        <begin position="647"/>
        <end position="666"/>
    </location>
</feature>
<dbReference type="PANTHER" id="PTHR12183:SF32">
    <property type="entry name" value="MITOCHONDRIAL E3 UBIQUITIN PROTEIN LIGASE 1"/>
    <property type="match status" value="1"/>
</dbReference>
<gene>
    <name evidence="7" type="primary">g5525</name>
    <name evidence="7" type="ORF">VP750_LOCUS4726</name>
</gene>
<dbReference type="InterPro" id="IPR001841">
    <property type="entry name" value="Znf_RING"/>
</dbReference>
<feature type="compositionally biased region" description="Low complexity" evidence="5">
    <location>
        <begin position="698"/>
        <end position="708"/>
    </location>
</feature>
<evidence type="ECO:0000313" key="7">
    <source>
        <dbReference type="EMBL" id="CAL5223067.1"/>
    </source>
</evidence>
<feature type="compositionally biased region" description="Low complexity" evidence="5">
    <location>
        <begin position="768"/>
        <end position="781"/>
    </location>
</feature>
<evidence type="ECO:0000259" key="6">
    <source>
        <dbReference type="PROSITE" id="PS50089"/>
    </source>
</evidence>
<proteinExistence type="predicted"/>
<dbReference type="SUPFAM" id="SSF57850">
    <property type="entry name" value="RING/U-box"/>
    <property type="match status" value="1"/>
</dbReference>
<feature type="compositionally biased region" description="Low complexity" evidence="5">
    <location>
        <begin position="612"/>
        <end position="629"/>
    </location>
</feature>